<dbReference type="AlphaFoldDB" id="A0A067Z540"/>
<evidence type="ECO:0000313" key="2">
    <source>
        <dbReference type="Proteomes" id="UP000031656"/>
    </source>
</evidence>
<protein>
    <submittedName>
        <fullName evidence="1">Uncharacterized protein</fullName>
    </submittedName>
</protein>
<name>A0A067Z540_GLUOY</name>
<sequence>MAACRGMVADGIPVPGLAEPQIEEALRHLHARQHPAEIGDGAADPDDVRRCYRAIGSQIVERLPRSMQAIPSPGVQFIQQDGAIIVRPCSRHEARDQGIVLQHDLGREHDQTLRSLCPGRHQGGMRCESAAAKAVIAPHLIGHVLRPVAFSRHGRQAFGQHPAEAVCPRIVFRGALAQLSVLHEVSGNKKRGEQLKPLPLSLVRIERSDGI</sequence>
<reference evidence="1 2" key="1">
    <citation type="journal article" date="2015" name="Appl. Microbiol. Biotechnol.">
        <title>The consequence of an additional NADH dehydrogenase paralog on the growth of Gluconobacter oxydans DSM3504.</title>
        <authorList>
            <person name="Kostner D."/>
            <person name="Luchterhand B."/>
            <person name="Junker A."/>
            <person name="Volland S."/>
            <person name="Daniel R."/>
            <person name="Buchs J."/>
            <person name="Liebl W."/>
            <person name="Ehrenreich A."/>
        </authorList>
    </citation>
    <scope>NUCLEOTIDE SEQUENCE [LARGE SCALE GENOMIC DNA]</scope>
    <source>
        <strain evidence="1">DSM 3504</strain>
    </source>
</reference>
<organism evidence="1 2">
    <name type="scientific">Gluconobacter oxydans DSM 3504</name>
    <dbReference type="NCBI Taxonomy" id="1288313"/>
    <lineage>
        <taxon>Bacteria</taxon>
        <taxon>Pseudomonadati</taxon>
        <taxon>Pseudomonadota</taxon>
        <taxon>Alphaproteobacteria</taxon>
        <taxon>Acetobacterales</taxon>
        <taxon>Acetobacteraceae</taxon>
        <taxon>Gluconobacter</taxon>
    </lineage>
</organism>
<gene>
    <name evidence="1" type="ORF">GLS_c23250</name>
</gene>
<evidence type="ECO:0000313" key="1">
    <source>
        <dbReference type="EMBL" id="AHK72196.1"/>
    </source>
</evidence>
<dbReference type="KEGG" id="goy:GLS_c23250"/>
<dbReference type="Proteomes" id="UP000031656">
    <property type="component" value="Chromosome"/>
</dbReference>
<accession>A0A067Z540</accession>
<proteinExistence type="predicted"/>
<dbReference type="EMBL" id="CP004373">
    <property type="protein sequence ID" value="AHK72196.1"/>
    <property type="molecule type" value="Genomic_DNA"/>
</dbReference>
<dbReference type="HOGENOM" id="CLU_1303431_0_0_5"/>